<dbReference type="FunFam" id="3.80.10.10:FF:000041">
    <property type="entry name" value="LRR receptor-like serine/threonine-protein kinase ERECTA"/>
    <property type="match status" value="1"/>
</dbReference>
<dbReference type="InterPro" id="IPR046956">
    <property type="entry name" value="RLP23-like"/>
</dbReference>
<dbReference type="SMART" id="SM00365">
    <property type="entry name" value="LRR_SD22"/>
    <property type="match status" value="9"/>
</dbReference>
<feature type="chain" id="PRO_5023885077" evidence="13">
    <location>
        <begin position="18"/>
        <end position="1080"/>
    </location>
</feature>
<dbReference type="Gene3D" id="3.80.10.10">
    <property type="entry name" value="Ribonuclease Inhibitor"/>
    <property type="match status" value="6"/>
</dbReference>
<organism evidence="16 17">
    <name type="scientific">Nyssa sinensis</name>
    <dbReference type="NCBI Taxonomy" id="561372"/>
    <lineage>
        <taxon>Eukaryota</taxon>
        <taxon>Viridiplantae</taxon>
        <taxon>Streptophyta</taxon>
        <taxon>Embryophyta</taxon>
        <taxon>Tracheophyta</taxon>
        <taxon>Spermatophyta</taxon>
        <taxon>Magnoliopsida</taxon>
        <taxon>eudicotyledons</taxon>
        <taxon>Gunneridae</taxon>
        <taxon>Pentapetalae</taxon>
        <taxon>asterids</taxon>
        <taxon>Cornales</taxon>
        <taxon>Nyssaceae</taxon>
        <taxon>Nyssa</taxon>
    </lineage>
</organism>
<evidence type="ECO:0000256" key="6">
    <source>
        <dbReference type="ARBA" id="ARBA00022729"/>
    </source>
</evidence>
<keyword evidence="9 12" id="KW-0472">Membrane</keyword>
<sequence>MGAFLVVFFALLFVNEQLEFGSTARSIESNGSCIKSELKALVKFRQNLVDKSNRLSSWVGEDCCTWNGVGCSKRTGHVVKLDLRNPTSLHLNPVVSTFYFDDANYSRTCLGGEINPSILNLKHLLYVDLSMNNFSKIKIPEFFGSLKSLRYLNLSSAGFGGKVPHHLGNLSSLQYLDLSRIENFNALTVDNLWWASTLSSLKYLDLGGVNLGEATDWLHAINMLPSLLELNLVGCKLDTIPPLSSVNFTSLASLDLQWNYINSTIPLWLSNISGLVQLRLDSNSFHGPIPDALGKLTSLKVLGLFENSLYTLKPNWLSKLSNLVYLDLSSNDFEGPILCYLGNSTSLAILQLSSNSFNGSIPNEMGNITQLTVLDLSHNEFEGEIPNTMSNLCNLQVFDLSRNKFSGEIPSFVGSPSNCHQKSLKELSLGFNKLSGYLPDHLGLFENLERLILSSNLFRGPIPASLGRLSSLSVLDISGNHLNESIPSSFGQLSKLEMLDISNNSLAGLVFELHFAKLSRLSELDMSSNSLVLNVSSQWVPPFQLQIVSLKSCKLGPQFPPWLQTQRHIETLIMSNASISGPIPDWFEDLYSSIKHLDLSHNQISGKLPRFQESNDSGNLRMLILNSNKFEGPLTQFPSDVYSLDLSNNLLSGHIPKIEDNRTLTLIGLILSNNYLTGAIPEFLCKIQSIGVIDLSRNRLSGGLPWCLGDLQMLEVLDLTNNCLNGDIPTFLGSLRRLQSLHLHNNRFHGKLPFSLQNLTNLKVLDLGENDLADTIPPWIGEKLYNLKFLNLKSNKFNGDIPIEICRLSALQLLNLAQNNITGNIPHCFRNLTAMVVNDDAREYVEYVIDTQYQENILDSMKGIELKFTKTITFLTSIDLSNNHIMGEIPEGLMDLFGLRSLNLAGNHLEGGIPEKIGNLEQLETLDLSRNRLSGSIPPSLSALHYLSRLNMSFNNLSGRIPMGNQLQTLDDQSIYIGNDGLCGLPLLKSCPGDESYKDDEQVGKNKDREVSDFWLFFYAAIGPGFLIGFVAVCGILHFKKSWRYAFFQLVDNIYSNLVVAIEVKAAWVRMKFHIGEFRA</sequence>
<keyword evidence="11" id="KW-0325">Glycoprotein</keyword>
<keyword evidence="4" id="KW-0433">Leucine-rich repeat</keyword>
<proteinExistence type="inferred from homology"/>
<reference evidence="16 17" key="1">
    <citation type="submission" date="2019-09" db="EMBL/GenBank/DDBJ databases">
        <title>A chromosome-level genome assembly of the Chinese tupelo Nyssa sinensis.</title>
        <authorList>
            <person name="Yang X."/>
            <person name="Kang M."/>
            <person name="Yang Y."/>
            <person name="Xiong H."/>
            <person name="Wang M."/>
            <person name="Zhang Z."/>
            <person name="Wang Z."/>
            <person name="Wu H."/>
            <person name="Ma T."/>
            <person name="Liu J."/>
            <person name="Xi Z."/>
        </authorList>
    </citation>
    <scope>NUCLEOTIDE SEQUENCE [LARGE SCALE GENOMIC DNA]</scope>
    <source>
        <strain evidence="16">J267</strain>
        <tissue evidence="16">Leaf</tissue>
    </source>
</reference>
<comment type="subcellular location">
    <subcellularLocation>
        <location evidence="1">Cell membrane</location>
        <topology evidence="1">Single-pass type I membrane protein</topology>
    </subcellularLocation>
</comment>
<evidence type="ECO:0000259" key="15">
    <source>
        <dbReference type="Pfam" id="PF23598"/>
    </source>
</evidence>
<dbReference type="InterPro" id="IPR003591">
    <property type="entry name" value="Leu-rich_rpt_typical-subtyp"/>
</dbReference>
<dbReference type="InterPro" id="IPR032675">
    <property type="entry name" value="LRR_dom_sf"/>
</dbReference>
<dbReference type="FunFam" id="3.80.10.10:FF:000095">
    <property type="entry name" value="LRR receptor-like serine/threonine-protein kinase GSO1"/>
    <property type="match status" value="2"/>
</dbReference>
<evidence type="ECO:0000259" key="14">
    <source>
        <dbReference type="Pfam" id="PF08263"/>
    </source>
</evidence>
<dbReference type="GO" id="GO:0006952">
    <property type="term" value="P:defense response"/>
    <property type="evidence" value="ECO:0007669"/>
    <property type="project" value="UniProtKB-ARBA"/>
</dbReference>
<evidence type="ECO:0000256" key="5">
    <source>
        <dbReference type="ARBA" id="ARBA00022692"/>
    </source>
</evidence>
<dbReference type="PRINTS" id="PR00019">
    <property type="entry name" value="LEURICHRPT"/>
</dbReference>
<dbReference type="InterPro" id="IPR025875">
    <property type="entry name" value="Leu-rich_rpt_4"/>
</dbReference>
<evidence type="ECO:0000313" key="17">
    <source>
        <dbReference type="Proteomes" id="UP000325577"/>
    </source>
</evidence>
<dbReference type="GO" id="GO:0051707">
    <property type="term" value="P:response to other organism"/>
    <property type="evidence" value="ECO:0007669"/>
    <property type="project" value="UniProtKB-ARBA"/>
</dbReference>
<keyword evidence="3" id="KW-1003">Cell membrane</keyword>
<evidence type="ECO:0000256" key="1">
    <source>
        <dbReference type="ARBA" id="ARBA00004251"/>
    </source>
</evidence>
<name>A0A5J5ANA4_9ASTE</name>
<dbReference type="AlphaFoldDB" id="A0A5J5ANA4"/>
<dbReference type="PANTHER" id="PTHR48063">
    <property type="entry name" value="LRR RECEPTOR-LIKE KINASE"/>
    <property type="match status" value="1"/>
</dbReference>
<gene>
    <name evidence="16" type="ORF">F0562_032526</name>
</gene>
<dbReference type="Pfam" id="PF00560">
    <property type="entry name" value="LRR_1"/>
    <property type="match status" value="8"/>
</dbReference>
<evidence type="ECO:0000256" key="8">
    <source>
        <dbReference type="ARBA" id="ARBA00022989"/>
    </source>
</evidence>
<evidence type="ECO:0000256" key="2">
    <source>
        <dbReference type="ARBA" id="ARBA00009592"/>
    </source>
</evidence>
<dbReference type="EMBL" id="CM018042">
    <property type="protein sequence ID" value="KAA8532493.1"/>
    <property type="molecule type" value="Genomic_DNA"/>
</dbReference>
<dbReference type="Pfam" id="PF08263">
    <property type="entry name" value="LRRNT_2"/>
    <property type="match status" value="1"/>
</dbReference>
<feature type="transmembrane region" description="Helical" evidence="12">
    <location>
        <begin position="1014"/>
        <end position="1039"/>
    </location>
</feature>
<dbReference type="InterPro" id="IPR001611">
    <property type="entry name" value="Leu-rich_rpt"/>
</dbReference>
<protein>
    <submittedName>
        <fullName evidence="16">Uncharacterized protein</fullName>
    </submittedName>
</protein>
<evidence type="ECO:0000256" key="12">
    <source>
        <dbReference type="SAM" id="Phobius"/>
    </source>
</evidence>
<dbReference type="SMART" id="SM00369">
    <property type="entry name" value="LRR_TYP"/>
    <property type="match status" value="13"/>
</dbReference>
<dbReference type="FunFam" id="3.80.10.10:FF:000111">
    <property type="entry name" value="LRR receptor-like serine/threonine-protein kinase ERECTA"/>
    <property type="match status" value="1"/>
</dbReference>
<evidence type="ECO:0000256" key="9">
    <source>
        <dbReference type="ARBA" id="ARBA00023136"/>
    </source>
</evidence>
<evidence type="ECO:0000256" key="10">
    <source>
        <dbReference type="ARBA" id="ARBA00023170"/>
    </source>
</evidence>
<dbReference type="GO" id="GO:0005886">
    <property type="term" value="C:plasma membrane"/>
    <property type="evidence" value="ECO:0007669"/>
    <property type="project" value="UniProtKB-SubCell"/>
</dbReference>
<comment type="similarity">
    <text evidence="2">Belongs to the RLP family.</text>
</comment>
<dbReference type="OrthoDB" id="1060944at2759"/>
<dbReference type="Pfam" id="PF13855">
    <property type="entry name" value="LRR_8"/>
    <property type="match status" value="1"/>
</dbReference>
<keyword evidence="5 12" id="KW-0812">Transmembrane</keyword>
<feature type="signal peptide" evidence="13">
    <location>
        <begin position="1"/>
        <end position="17"/>
    </location>
</feature>
<keyword evidence="10" id="KW-0675">Receptor</keyword>
<dbReference type="PROSITE" id="PS51450">
    <property type="entry name" value="LRR"/>
    <property type="match status" value="2"/>
</dbReference>
<dbReference type="InterPro" id="IPR013210">
    <property type="entry name" value="LRR_N_plant-typ"/>
</dbReference>
<keyword evidence="17" id="KW-1185">Reference proteome</keyword>
<evidence type="ECO:0000256" key="3">
    <source>
        <dbReference type="ARBA" id="ARBA00022475"/>
    </source>
</evidence>
<feature type="domain" description="Leucine-rich repeat-containing N-terminal plant-type" evidence="14">
    <location>
        <begin position="35"/>
        <end position="72"/>
    </location>
</feature>
<dbReference type="Pfam" id="PF12799">
    <property type="entry name" value="LRR_4"/>
    <property type="match status" value="1"/>
</dbReference>
<evidence type="ECO:0000256" key="4">
    <source>
        <dbReference type="ARBA" id="ARBA00022614"/>
    </source>
</evidence>
<dbReference type="InterPro" id="IPR055414">
    <property type="entry name" value="LRR_R13L4/SHOC2-like"/>
</dbReference>
<evidence type="ECO:0000313" key="16">
    <source>
        <dbReference type="EMBL" id="KAA8532493.1"/>
    </source>
</evidence>
<keyword evidence="7" id="KW-0677">Repeat</keyword>
<feature type="domain" description="Disease resistance R13L4/SHOC-2-like LRR" evidence="15">
    <location>
        <begin position="230"/>
        <end position="448"/>
    </location>
</feature>
<dbReference type="Proteomes" id="UP000325577">
    <property type="component" value="Linkage Group LG19"/>
</dbReference>
<keyword evidence="8 12" id="KW-1133">Transmembrane helix</keyword>
<keyword evidence="6 13" id="KW-0732">Signal</keyword>
<dbReference type="SUPFAM" id="SSF52047">
    <property type="entry name" value="RNI-like"/>
    <property type="match status" value="2"/>
</dbReference>
<dbReference type="Pfam" id="PF23598">
    <property type="entry name" value="LRR_14"/>
    <property type="match status" value="1"/>
</dbReference>
<evidence type="ECO:0000256" key="13">
    <source>
        <dbReference type="SAM" id="SignalP"/>
    </source>
</evidence>
<dbReference type="FunFam" id="3.80.10.10:FF:001347">
    <property type="entry name" value="LRR receptor-like serine/threonine-protein kinase GSO2"/>
    <property type="match status" value="1"/>
</dbReference>
<accession>A0A5J5ANA4</accession>
<dbReference type="SUPFAM" id="SSF52058">
    <property type="entry name" value="L domain-like"/>
    <property type="match status" value="1"/>
</dbReference>
<evidence type="ECO:0000256" key="7">
    <source>
        <dbReference type="ARBA" id="ARBA00022737"/>
    </source>
</evidence>
<dbReference type="PANTHER" id="PTHR48063:SF112">
    <property type="entry name" value="RECEPTOR LIKE PROTEIN 30-LIKE"/>
    <property type="match status" value="1"/>
</dbReference>
<evidence type="ECO:0000256" key="11">
    <source>
        <dbReference type="ARBA" id="ARBA00023180"/>
    </source>
</evidence>